<keyword evidence="3" id="KW-1185">Reference proteome</keyword>
<accession>A0A2K9LUZ2</accession>
<dbReference type="EMBL" id="CP025543">
    <property type="protein sequence ID" value="AUM62741.1"/>
    <property type="molecule type" value="Genomic_DNA"/>
</dbReference>
<sequence length="225" mass="26670">MNKKLTYILSNKNNASSIFLLESILLTVFIFIEIIVDIIKQVLGVYKMESKDHIVIIIISLWLISVLITGILALIFKGKYKSFKQNSNLINEEFKNQQNLFKLKEVLIDFELPKDEKCYFFQKEVNLIKLKLKNNKDKIDYKKELKESKLNCSLYITNKRVMIQLNDKYFQYNLENIVYCSHILFYFKKNWIFSTQLEINDDKYIMGTDNFDLLLTVKKLGNKGD</sequence>
<proteinExistence type="predicted"/>
<gene>
    <name evidence="2" type="ORF">SMONO_v1c04920</name>
</gene>
<evidence type="ECO:0000256" key="1">
    <source>
        <dbReference type="SAM" id="Phobius"/>
    </source>
</evidence>
<keyword evidence="1" id="KW-0472">Membrane</keyword>
<name>A0A2K9LUZ2_SPISQ</name>
<protein>
    <recommendedName>
        <fullName evidence="4">Transmembrane protein</fullName>
    </recommendedName>
</protein>
<evidence type="ECO:0008006" key="4">
    <source>
        <dbReference type="Google" id="ProtNLM"/>
    </source>
</evidence>
<keyword evidence="1" id="KW-0812">Transmembrane</keyword>
<evidence type="ECO:0000313" key="2">
    <source>
        <dbReference type="EMBL" id="AUM62741.1"/>
    </source>
</evidence>
<dbReference type="KEGG" id="smoo:SMONO_v1c04920"/>
<keyword evidence="1" id="KW-1133">Transmembrane helix</keyword>
<organism evidence="2 3">
    <name type="scientific">Spiroplasma monobiae MQ-1</name>
    <dbReference type="NCBI Taxonomy" id="1336748"/>
    <lineage>
        <taxon>Bacteria</taxon>
        <taxon>Bacillati</taxon>
        <taxon>Mycoplasmatota</taxon>
        <taxon>Mollicutes</taxon>
        <taxon>Entomoplasmatales</taxon>
        <taxon>Spiroplasmataceae</taxon>
        <taxon>Spiroplasma</taxon>
    </lineage>
</organism>
<feature type="transmembrane region" description="Helical" evidence="1">
    <location>
        <begin position="20"/>
        <end position="39"/>
    </location>
</feature>
<feature type="transmembrane region" description="Helical" evidence="1">
    <location>
        <begin position="54"/>
        <end position="76"/>
    </location>
</feature>
<dbReference type="Proteomes" id="UP000234790">
    <property type="component" value="Chromosome"/>
</dbReference>
<reference evidence="2 3" key="1">
    <citation type="submission" date="2017-12" db="EMBL/GenBank/DDBJ databases">
        <title>Complete genome sequence of Spiroplasma monobiae MQ-1 (ATCC 33825).</title>
        <authorList>
            <person name="Tsai Y.-M."/>
            <person name="Lo W.-S."/>
            <person name="Wu P.-S."/>
            <person name="Cho S.-T."/>
            <person name="Kuo C.-H."/>
        </authorList>
    </citation>
    <scope>NUCLEOTIDE SEQUENCE [LARGE SCALE GENOMIC DNA]</scope>
    <source>
        <strain evidence="2 3">MQ-1</strain>
    </source>
</reference>
<dbReference type="AlphaFoldDB" id="A0A2K9LUZ2"/>
<evidence type="ECO:0000313" key="3">
    <source>
        <dbReference type="Proteomes" id="UP000234790"/>
    </source>
</evidence>